<evidence type="ECO:0000256" key="1">
    <source>
        <dbReference type="SAM" id="MobiDB-lite"/>
    </source>
</evidence>
<evidence type="ECO:0000313" key="2">
    <source>
        <dbReference type="EMBL" id="RAK68797.1"/>
    </source>
</evidence>
<gene>
    <name evidence="2" type="ORF">DJ019_01940</name>
</gene>
<evidence type="ECO:0000313" key="3">
    <source>
        <dbReference type="Proteomes" id="UP000249524"/>
    </source>
</evidence>
<protein>
    <submittedName>
        <fullName evidence="2">Uncharacterized protein</fullName>
    </submittedName>
</protein>
<dbReference type="AlphaFoldDB" id="A0A328BP45"/>
<comment type="caution">
    <text evidence="2">The sequence shown here is derived from an EMBL/GenBank/DDBJ whole genome shotgun (WGS) entry which is preliminary data.</text>
</comment>
<dbReference type="EMBL" id="QFYS01000001">
    <property type="protein sequence ID" value="RAK68797.1"/>
    <property type="molecule type" value="Genomic_DNA"/>
</dbReference>
<organism evidence="2 3">
    <name type="scientific">Phenylobacterium kunshanense</name>
    <dbReference type="NCBI Taxonomy" id="1445034"/>
    <lineage>
        <taxon>Bacteria</taxon>
        <taxon>Pseudomonadati</taxon>
        <taxon>Pseudomonadota</taxon>
        <taxon>Alphaproteobacteria</taxon>
        <taxon>Caulobacterales</taxon>
        <taxon>Caulobacteraceae</taxon>
        <taxon>Phenylobacterium</taxon>
    </lineage>
</organism>
<dbReference type="RefSeq" id="WP_111274289.1">
    <property type="nucleotide sequence ID" value="NZ_QFYS01000001.1"/>
</dbReference>
<dbReference type="Proteomes" id="UP000249524">
    <property type="component" value="Unassembled WGS sequence"/>
</dbReference>
<sequence length="141" mass="14716">MRVATVRREPTLAERRKRADATAIADRAFAAFVATLPADPVTRRWACERLTRLTGAQVAADHGEAALHCALSGAVVAGAPAYRAAKPGFVAAEALFTRPHAETSALGRENCAVDGLAMSPATQLPEHRKSASAAKISGGDQ</sequence>
<proteinExistence type="predicted"/>
<name>A0A328BP45_9CAUL</name>
<feature type="region of interest" description="Disordered" evidence="1">
    <location>
        <begin position="122"/>
        <end position="141"/>
    </location>
</feature>
<accession>A0A328BP45</accession>
<reference evidence="2 3" key="1">
    <citation type="submission" date="2018-05" db="EMBL/GenBank/DDBJ databases">
        <authorList>
            <person name="Lanie J.A."/>
            <person name="Ng W.-L."/>
            <person name="Kazmierczak K.M."/>
            <person name="Andrzejewski T.M."/>
            <person name="Davidsen T.M."/>
            <person name="Wayne K.J."/>
            <person name="Tettelin H."/>
            <person name="Glass J.I."/>
            <person name="Rusch D."/>
            <person name="Podicherti R."/>
            <person name="Tsui H.-C.T."/>
            <person name="Winkler M.E."/>
        </authorList>
    </citation>
    <scope>NUCLEOTIDE SEQUENCE [LARGE SCALE GENOMIC DNA]</scope>
    <source>
        <strain evidence="2 3">BUT-10</strain>
    </source>
</reference>
<keyword evidence="3" id="KW-1185">Reference proteome</keyword>